<dbReference type="Gene3D" id="3.40.50.10170">
    <property type="match status" value="1"/>
</dbReference>
<dbReference type="PANTHER" id="PTHR33434">
    <property type="entry name" value="DEGV DOMAIN-CONTAINING PROTEIN DR_1986-RELATED"/>
    <property type="match status" value="1"/>
</dbReference>
<dbReference type="InterPro" id="IPR003797">
    <property type="entry name" value="DegV"/>
</dbReference>
<dbReference type="GO" id="GO:0008289">
    <property type="term" value="F:lipid binding"/>
    <property type="evidence" value="ECO:0007669"/>
    <property type="project" value="UniProtKB-KW"/>
</dbReference>
<keyword evidence="1" id="KW-0446">Lipid-binding</keyword>
<evidence type="ECO:0000313" key="2">
    <source>
        <dbReference type="EMBL" id="SHE89971.1"/>
    </source>
</evidence>
<reference evidence="2 3" key="1">
    <citation type="submission" date="2016-11" db="EMBL/GenBank/DDBJ databases">
        <authorList>
            <person name="Jaros S."/>
            <person name="Januszkiewicz K."/>
            <person name="Wedrychowicz H."/>
        </authorList>
    </citation>
    <scope>NUCLEOTIDE SEQUENCE [LARGE SCALE GENOMIC DNA]</scope>
    <source>
        <strain evidence="2 3">DSM 14828</strain>
    </source>
</reference>
<evidence type="ECO:0000313" key="3">
    <source>
        <dbReference type="Proteomes" id="UP000184251"/>
    </source>
</evidence>
<dbReference type="EMBL" id="FQTU01000009">
    <property type="protein sequence ID" value="SHE89971.1"/>
    <property type="molecule type" value="Genomic_DNA"/>
</dbReference>
<dbReference type="OrthoDB" id="9780216at2"/>
<dbReference type="InterPro" id="IPR043168">
    <property type="entry name" value="DegV_C"/>
</dbReference>
<sequence>MGIRIVTDSASDLNVDIEKKFGIKVVPLTVNFGKEESYKDRYEITSDEFFEKLKSTTQNPFTSQVNPAEFEEVFNEILDQGDDIIGMFLSSELSGTFNSAVIAKESLEDKGKRIHLIDSRSVSLGLSLLVYEAALKAAEGKPAADVVEHIEAIKGKVESAIVIDTLEYLKRGGRLTAGAAFIGGMLQLKPILELKDGKLVPKDKVRGRKKALKWIKDWLGSNNYDLTDKTVYLVHASEEGYLNELKELLEGTLKPKEIIESQVGAIVGTHSGPGAIGISFINS</sequence>
<dbReference type="SUPFAM" id="SSF82549">
    <property type="entry name" value="DAK1/DegV-like"/>
    <property type="match status" value="1"/>
</dbReference>
<gene>
    <name evidence="2" type="ORF">SAMN02746064_01437</name>
</gene>
<organism evidence="2 3">
    <name type="scientific">Alkalibacter saccharofermentans DSM 14828</name>
    <dbReference type="NCBI Taxonomy" id="1120975"/>
    <lineage>
        <taxon>Bacteria</taxon>
        <taxon>Bacillati</taxon>
        <taxon>Bacillota</taxon>
        <taxon>Clostridia</taxon>
        <taxon>Eubacteriales</taxon>
        <taxon>Eubacteriaceae</taxon>
        <taxon>Alkalibacter</taxon>
    </lineage>
</organism>
<protein>
    <submittedName>
        <fullName evidence="2">EDD domain protein, DegV family</fullName>
    </submittedName>
</protein>
<dbReference type="Proteomes" id="UP000184251">
    <property type="component" value="Unassembled WGS sequence"/>
</dbReference>
<dbReference type="PANTHER" id="PTHR33434:SF2">
    <property type="entry name" value="FATTY ACID-BINDING PROTEIN TM_1468"/>
    <property type="match status" value="1"/>
</dbReference>
<dbReference type="InterPro" id="IPR050270">
    <property type="entry name" value="DegV_domain_contain"/>
</dbReference>
<evidence type="ECO:0000256" key="1">
    <source>
        <dbReference type="ARBA" id="ARBA00023121"/>
    </source>
</evidence>
<dbReference type="NCBIfam" id="TIGR00762">
    <property type="entry name" value="DegV"/>
    <property type="match status" value="1"/>
</dbReference>
<dbReference type="AlphaFoldDB" id="A0A1M4X9A5"/>
<proteinExistence type="predicted"/>
<dbReference type="Gene3D" id="3.30.1180.10">
    <property type="match status" value="1"/>
</dbReference>
<keyword evidence="3" id="KW-1185">Reference proteome</keyword>
<dbReference type="RefSeq" id="WP_073270585.1">
    <property type="nucleotide sequence ID" value="NZ_FQTU01000009.1"/>
</dbReference>
<accession>A0A1M4X9A5</accession>
<dbReference type="Pfam" id="PF02645">
    <property type="entry name" value="DegV"/>
    <property type="match status" value="1"/>
</dbReference>
<dbReference type="PROSITE" id="PS51482">
    <property type="entry name" value="DEGV"/>
    <property type="match status" value="1"/>
</dbReference>
<dbReference type="STRING" id="1120975.SAMN02746064_01437"/>
<name>A0A1M4X9A5_9FIRM</name>